<reference evidence="2" key="2">
    <citation type="journal article" date="2015" name="Fish Shellfish Immunol.">
        <title>Early steps in the European eel (Anguilla anguilla)-Vibrio vulnificus interaction in the gills: Role of the RtxA13 toxin.</title>
        <authorList>
            <person name="Callol A."/>
            <person name="Pajuelo D."/>
            <person name="Ebbesson L."/>
            <person name="Teles M."/>
            <person name="MacKenzie S."/>
            <person name="Amaro C."/>
        </authorList>
    </citation>
    <scope>NUCLEOTIDE SEQUENCE</scope>
</reference>
<name>A0A0E9QM60_ANGAN</name>
<organism evidence="2">
    <name type="scientific">Anguilla anguilla</name>
    <name type="common">European freshwater eel</name>
    <name type="synonym">Muraena anguilla</name>
    <dbReference type="NCBI Taxonomy" id="7936"/>
    <lineage>
        <taxon>Eukaryota</taxon>
        <taxon>Metazoa</taxon>
        <taxon>Chordata</taxon>
        <taxon>Craniata</taxon>
        <taxon>Vertebrata</taxon>
        <taxon>Euteleostomi</taxon>
        <taxon>Actinopterygii</taxon>
        <taxon>Neopterygii</taxon>
        <taxon>Teleostei</taxon>
        <taxon>Anguilliformes</taxon>
        <taxon>Anguillidae</taxon>
        <taxon>Anguilla</taxon>
    </lineage>
</organism>
<dbReference type="EMBL" id="GBXM01090586">
    <property type="protein sequence ID" value="JAH17991.1"/>
    <property type="molecule type" value="Transcribed_RNA"/>
</dbReference>
<dbReference type="AlphaFoldDB" id="A0A0E9QM60"/>
<proteinExistence type="predicted"/>
<protein>
    <submittedName>
        <fullName evidence="2">Uncharacterized protein</fullName>
    </submittedName>
</protein>
<reference evidence="2" key="1">
    <citation type="submission" date="2014-11" db="EMBL/GenBank/DDBJ databases">
        <authorList>
            <person name="Amaro Gonzalez C."/>
        </authorList>
    </citation>
    <scope>NUCLEOTIDE SEQUENCE</scope>
</reference>
<feature type="region of interest" description="Disordered" evidence="1">
    <location>
        <begin position="1"/>
        <end position="20"/>
    </location>
</feature>
<evidence type="ECO:0000256" key="1">
    <source>
        <dbReference type="SAM" id="MobiDB-lite"/>
    </source>
</evidence>
<accession>A0A0E9QM60</accession>
<sequence>MKFTPGSPSFLVGLRQTRMG</sequence>
<evidence type="ECO:0000313" key="2">
    <source>
        <dbReference type="EMBL" id="JAH17991.1"/>
    </source>
</evidence>